<comment type="subcellular location">
    <subcellularLocation>
        <location evidence="1">Membrane</location>
        <topology evidence="1">Multi-pass membrane protein</topology>
    </subcellularLocation>
</comment>
<feature type="transmembrane region" description="Helical" evidence="5">
    <location>
        <begin position="268"/>
        <end position="291"/>
    </location>
</feature>
<evidence type="ECO:0000256" key="1">
    <source>
        <dbReference type="ARBA" id="ARBA00004141"/>
    </source>
</evidence>
<dbReference type="InterPro" id="IPR051533">
    <property type="entry name" value="WaaL-like"/>
</dbReference>
<keyword evidence="7" id="KW-0436">Ligase</keyword>
<feature type="transmembrane region" description="Helical" evidence="5">
    <location>
        <begin position="78"/>
        <end position="97"/>
    </location>
</feature>
<dbReference type="PANTHER" id="PTHR37422">
    <property type="entry name" value="TEICHURONIC ACID BIOSYNTHESIS PROTEIN TUAE"/>
    <property type="match status" value="1"/>
</dbReference>
<keyword evidence="4 5" id="KW-0472">Membrane</keyword>
<evidence type="ECO:0000259" key="6">
    <source>
        <dbReference type="Pfam" id="PF04932"/>
    </source>
</evidence>
<sequence length="315" mass="30615">MWSLVSAAGREGRPEGVLLAVFAVTAGYACGRISGSLLPVGGFAVTAAGAVAVAVASHDGEVPGAAAGAATPMGQTGAVAALLVLGTGAACCAASAARTAGGRTASRLFASAVACSALVLASVPAFAACLTVLLCSLAATRIRRRLAVLAALALATGLVAGTTWAVAEDALPSGLAASVEAPLTEHRVALWRDAVTLAEQEPVLGVGPARFGRLSPTSVQAPASGSKPHSAPLQQAAEQGVVGVALLAAVFGWILYGLGRSPRPAPVALSAAAALTAVAVLACVGNVLSFAPVTTGAALLAGLATARAPREGHDL</sequence>
<organism evidence="7 8">
    <name type="scientific">Streptomyces kurssanovii</name>
    <dbReference type="NCBI Taxonomy" id="67312"/>
    <lineage>
        <taxon>Bacteria</taxon>
        <taxon>Bacillati</taxon>
        <taxon>Actinomycetota</taxon>
        <taxon>Actinomycetes</taxon>
        <taxon>Kitasatosporales</taxon>
        <taxon>Streptomycetaceae</taxon>
        <taxon>Streptomyces</taxon>
    </lineage>
</organism>
<reference evidence="7 8" key="1">
    <citation type="submission" date="2024-06" db="EMBL/GenBank/DDBJ databases">
        <title>The Natural Products Discovery Center: Release of the First 8490 Sequenced Strains for Exploring Actinobacteria Biosynthetic Diversity.</title>
        <authorList>
            <person name="Kalkreuter E."/>
            <person name="Kautsar S.A."/>
            <person name="Yang D."/>
            <person name="Bader C.D."/>
            <person name="Teijaro C.N."/>
            <person name="Fluegel L."/>
            <person name="Davis C.M."/>
            <person name="Simpson J.R."/>
            <person name="Lauterbach L."/>
            <person name="Steele A.D."/>
            <person name="Gui C."/>
            <person name="Meng S."/>
            <person name="Li G."/>
            <person name="Viehrig K."/>
            <person name="Ye F."/>
            <person name="Su P."/>
            <person name="Kiefer A.F."/>
            <person name="Nichols A."/>
            <person name="Cepeda A.J."/>
            <person name="Yan W."/>
            <person name="Fan B."/>
            <person name="Jiang Y."/>
            <person name="Adhikari A."/>
            <person name="Zheng C.-J."/>
            <person name="Schuster L."/>
            <person name="Cowan T.M."/>
            <person name="Smanski M.J."/>
            <person name="Chevrette M.G."/>
            <person name="De Carvalho L.P.S."/>
            <person name="Shen B."/>
        </authorList>
    </citation>
    <scope>NUCLEOTIDE SEQUENCE [LARGE SCALE GENOMIC DNA]</scope>
    <source>
        <strain evidence="7 8">NPDC049344</strain>
    </source>
</reference>
<keyword evidence="2 5" id="KW-0812">Transmembrane</keyword>
<evidence type="ECO:0000256" key="5">
    <source>
        <dbReference type="SAM" id="Phobius"/>
    </source>
</evidence>
<dbReference type="Pfam" id="PF04932">
    <property type="entry name" value="Wzy_C"/>
    <property type="match status" value="1"/>
</dbReference>
<keyword evidence="3 5" id="KW-1133">Transmembrane helix</keyword>
<evidence type="ECO:0000313" key="8">
    <source>
        <dbReference type="Proteomes" id="UP001552521"/>
    </source>
</evidence>
<accession>A0ABV3HRA5</accession>
<feature type="transmembrane region" description="Helical" evidence="5">
    <location>
        <begin position="236"/>
        <end position="256"/>
    </location>
</feature>
<gene>
    <name evidence="7" type="ORF">AB0K36_07615</name>
</gene>
<keyword evidence="8" id="KW-1185">Reference proteome</keyword>
<protein>
    <submittedName>
        <fullName evidence="7">O-antigen ligase family protein</fullName>
    </submittedName>
</protein>
<feature type="transmembrane region" description="Helical" evidence="5">
    <location>
        <begin position="146"/>
        <end position="167"/>
    </location>
</feature>
<evidence type="ECO:0000256" key="4">
    <source>
        <dbReference type="ARBA" id="ARBA00023136"/>
    </source>
</evidence>
<feature type="domain" description="O-antigen ligase-related" evidence="6">
    <location>
        <begin position="112"/>
        <end position="247"/>
    </location>
</feature>
<dbReference type="GO" id="GO:0016874">
    <property type="term" value="F:ligase activity"/>
    <property type="evidence" value="ECO:0007669"/>
    <property type="project" value="UniProtKB-KW"/>
</dbReference>
<name>A0ABV3HRA5_9ACTN</name>
<evidence type="ECO:0000313" key="7">
    <source>
        <dbReference type="EMBL" id="MEV4680628.1"/>
    </source>
</evidence>
<feature type="transmembrane region" description="Helical" evidence="5">
    <location>
        <begin position="40"/>
        <end position="57"/>
    </location>
</feature>
<dbReference type="EMBL" id="JBFAQK010000006">
    <property type="protein sequence ID" value="MEV4680628.1"/>
    <property type="molecule type" value="Genomic_DNA"/>
</dbReference>
<evidence type="ECO:0000256" key="3">
    <source>
        <dbReference type="ARBA" id="ARBA00022989"/>
    </source>
</evidence>
<dbReference type="PANTHER" id="PTHR37422:SF13">
    <property type="entry name" value="LIPOPOLYSACCHARIDE BIOSYNTHESIS PROTEIN PA4999-RELATED"/>
    <property type="match status" value="1"/>
</dbReference>
<dbReference type="RefSeq" id="WP_364589674.1">
    <property type="nucleotide sequence ID" value="NZ_JBFAQK010000006.1"/>
</dbReference>
<feature type="transmembrane region" description="Helical" evidence="5">
    <location>
        <begin position="109"/>
        <end position="134"/>
    </location>
</feature>
<comment type="caution">
    <text evidence="7">The sequence shown here is derived from an EMBL/GenBank/DDBJ whole genome shotgun (WGS) entry which is preliminary data.</text>
</comment>
<evidence type="ECO:0000256" key="2">
    <source>
        <dbReference type="ARBA" id="ARBA00022692"/>
    </source>
</evidence>
<proteinExistence type="predicted"/>
<dbReference type="Proteomes" id="UP001552521">
    <property type="component" value="Unassembled WGS sequence"/>
</dbReference>
<dbReference type="InterPro" id="IPR007016">
    <property type="entry name" value="O-antigen_ligase-rel_domated"/>
</dbReference>